<gene>
    <name evidence="1" type="ORF">SPF06_07105</name>
</gene>
<comment type="caution">
    <text evidence="1">The sequence shown here is derived from an EMBL/GenBank/DDBJ whole genome shotgun (WGS) entry which is preliminary data.</text>
</comment>
<accession>A0ABU5T4A0</accession>
<proteinExistence type="predicted"/>
<keyword evidence="2" id="KW-1185">Reference proteome</keyword>
<reference evidence="1 2" key="1">
    <citation type="submission" date="2023-12" db="EMBL/GenBank/DDBJ databases">
        <title>Sinomonas terricola sp. nov, isolated from litchi orchard soil in Guangdong, PR China.</title>
        <authorList>
            <person name="Jiaxin W."/>
            <person name="Yang Z."/>
            <person name="Honghui Z."/>
        </authorList>
    </citation>
    <scope>NUCLEOTIDE SEQUENCE [LARGE SCALE GENOMIC DNA]</scope>
    <source>
        <strain evidence="1 2">JGH33</strain>
    </source>
</reference>
<dbReference type="Proteomes" id="UP001304769">
    <property type="component" value="Unassembled WGS sequence"/>
</dbReference>
<organism evidence="1 2">
    <name type="scientific">Sinomonas terricola</name>
    <dbReference type="NCBI Taxonomy" id="3110330"/>
    <lineage>
        <taxon>Bacteria</taxon>
        <taxon>Bacillati</taxon>
        <taxon>Actinomycetota</taxon>
        <taxon>Actinomycetes</taxon>
        <taxon>Micrococcales</taxon>
        <taxon>Micrococcaceae</taxon>
        <taxon>Sinomonas</taxon>
    </lineage>
</organism>
<evidence type="ECO:0000313" key="1">
    <source>
        <dbReference type="EMBL" id="MEA5454485.1"/>
    </source>
</evidence>
<name>A0ABU5T4A0_9MICC</name>
<dbReference type="EMBL" id="JAYGGQ010000004">
    <property type="protein sequence ID" value="MEA5454485.1"/>
    <property type="molecule type" value="Genomic_DNA"/>
</dbReference>
<protein>
    <submittedName>
        <fullName evidence="1">Uncharacterized protein</fullName>
    </submittedName>
</protein>
<sequence length="163" mass="17893">MTDHEDGPVQAERGSWLCWRCRDDVQTALIGIGRSWPALQDLLYPSKTGGQVGGKSVDPAVPVELATVDITVKVEAAVSALASHFLEDRPDLRIASGKDSGAVAGEIGRWHLSWLTTHPQPRFTADSLVEVWEAWRSIPRAAGRLDSVPPVDRWIEHARARRG</sequence>
<dbReference type="RefSeq" id="WP_323278330.1">
    <property type="nucleotide sequence ID" value="NZ_JAYGGQ010000004.1"/>
</dbReference>
<evidence type="ECO:0000313" key="2">
    <source>
        <dbReference type="Proteomes" id="UP001304769"/>
    </source>
</evidence>